<dbReference type="EMBL" id="BAET01000006">
    <property type="protein sequence ID" value="GAB54604.1"/>
    <property type="molecule type" value="Genomic_DNA"/>
</dbReference>
<organism evidence="3 4">
    <name type="scientific">Glaciecola punicea ACAM 611</name>
    <dbReference type="NCBI Taxonomy" id="1121923"/>
    <lineage>
        <taxon>Bacteria</taxon>
        <taxon>Pseudomonadati</taxon>
        <taxon>Pseudomonadota</taxon>
        <taxon>Gammaproteobacteria</taxon>
        <taxon>Alteromonadales</taxon>
        <taxon>Alteromonadaceae</taxon>
        <taxon>Glaciecola</taxon>
    </lineage>
</organism>
<comment type="caution">
    <text evidence="3">The sequence shown here is derived from an EMBL/GenBank/DDBJ whole genome shotgun (WGS) entry which is preliminary data.</text>
</comment>
<reference evidence="3 4" key="1">
    <citation type="journal article" date="2012" name="J. Bacteriol.">
        <title>Genome sequence of proteorhodopsin-containing sea ice bacterium Glaciecola punicea ACAM 611T.</title>
        <authorList>
            <person name="Qin Q.-L."/>
            <person name="Xie B.-B."/>
            <person name="Shu Y.-L."/>
            <person name="Rong J.-C."/>
            <person name="Zhao D.-L."/>
            <person name="Zhang X.-Y."/>
            <person name="Chen X.-L."/>
            <person name="Zhou B.-C."/>
            <person name="Zhanga Y.-Z."/>
        </authorList>
    </citation>
    <scope>NUCLEOTIDE SEQUENCE [LARGE SCALE GENOMIC DNA]</scope>
    <source>
        <strain evidence="3 4">ACAM 611</strain>
    </source>
</reference>
<reference evidence="3 4" key="2">
    <citation type="journal article" date="2017" name="Antonie Van Leeuwenhoek">
        <title>Rhizobium rhizosphaerae sp. nov., a novel species isolated from rice rhizosphere.</title>
        <authorList>
            <person name="Zhao J.J."/>
            <person name="Zhang J."/>
            <person name="Zhang R.J."/>
            <person name="Zhang C.W."/>
            <person name="Yin H.Q."/>
            <person name="Zhang X.X."/>
        </authorList>
    </citation>
    <scope>NUCLEOTIDE SEQUENCE [LARGE SCALE GENOMIC DNA]</scope>
    <source>
        <strain evidence="3 4">ACAM 611</strain>
    </source>
</reference>
<dbReference type="InterPro" id="IPR050811">
    <property type="entry name" value="Phosphate_ABC_transporter"/>
</dbReference>
<evidence type="ECO:0000313" key="3">
    <source>
        <dbReference type="EMBL" id="GAB54604.1"/>
    </source>
</evidence>
<evidence type="ECO:0000259" key="2">
    <source>
        <dbReference type="Pfam" id="PF12849"/>
    </source>
</evidence>
<evidence type="ECO:0000313" key="4">
    <source>
        <dbReference type="Proteomes" id="UP000053586"/>
    </source>
</evidence>
<dbReference type="Pfam" id="PF12849">
    <property type="entry name" value="PBP_like_2"/>
    <property type="match status" value="1"/>
</dbReference>
<proteinExistence type="predicted"/>
<dbReference type="PANTHER" id="PTHR30570">
    <property type="entry name" value="PERIPLASMIC PHOSPHATE BINDING COMPONENT OF PHOSPHATE ABC TRANSPORTER"/>
    <property type="match status" value="1"/>
</dbReference>
<protein>
    <submittedName>
        <fullName evidence="3">Phosphate transport system substrate-binding protein</fullName>
    </submittedName>
</protein>
<dbReference type="InterPro" id="IPR024370">
    <property type="entry name" value="PBP_domain"/>
</dbReference>
<dbReference type="STRING" id="56804.BAE46_11195"/>
<feature type="domain" description="PBP" evidence="2">
    <location>
        <begin position="62"/>
        <end position="321"/>
    </location>
</feature>
<dbReference type="Proteomes" id="UP000053586">
    <property type="component" value="Unassembled WGS sequence"/>
</dbReference>
<dbReference type="RefSeq" id="WP_006002982.1">
    <property type="nucleotide sequence ID" value="NZ_BAET01000006.1"/>
</dbReference>
<name>H5T8G3_9ALTE</name>
<dbReference type="OrthoDB" id="9765713at2"/>
<gene>
    <name evidence="3" type="primary">pstS</name>
    <name evidence="3" type="ORF">GPUN_0457</name>
</gene>
<dbReference type="CDD" id="cd13653">
    <property type="entry name" value="PBP2_phosphate_like_1"/>
    <property type="match status" value="1"/>
</dbReference>
<sequence>MNRSARRNHKLSGKYNDLFFVGLILCAFLVNSPTLANEVIPTDSLLELQVRPIVDTNDYRSTPGVYGTLSSVGSDTLAGLMAIWAQRFQELYPHINFQIQATGSATASQALTQGTADIGPMSRVLSTQEVAAFINKHGYAPTTLIVAIDAIALYTEKNNPLERLSLAQVDAMFSATRLCGAKHAIVDWRDLGINKYGASRKIQLYGRNSASGTYDLFKQKALCNGDFLQTVNEMPSSSSVVQSIASSVGGLGYAALGYKNDNVKMLSIANESGQYFRPTPHNLRAGDYPFTRYLYIIVNKPPNQALTTLPRTFLRFIMSQEGQALVEENGYFAVSERVILRQLAQLEPNSVAVEVAQ</sequence>
<keyword evidence="1" id="KW-0732">Signal</keyword>
<dbReference type="PANTHER" id="PTHR30570:SF6">
    <property type="entry name" value="PHOSPHATE-BINDING PROTEIN PSTS"/>
    <property type="match status" value="1"/>
</dbReference>
<accession>H5T8G3</accession>
<keyword evidence="4" id="KW-1185">Reference proteome</keyword>
<dbReference type="Gene3D" id="3.40.190.10">
    <property type="entry name" value="Periplasmic binding protein-like II"/>
    <property type="match status" value="2"/>
</dbReference>
<evidence type="ECO:0000256" key="1">
    <source>
        <dbReference type="ARBA" id="ARBA00022729"/>
    </source>
</evidence>
<dbReference type="SUPFAM" id="SSF53850">
    <property type="entry name" value="Periplasmic binding protein-like II"/>
    <property type="match status" value="1"/>
</dbReference>
<dbReference type="AlphaFoldDB" id="H5T8G3"/>
<dbReference type="eggNOG" id="COG0226">
    <property type="taxonomic scope" value="Bacteria"/>
</dbReference>